<keyword evidence="2" id="KW-0560">Oxidoreductase</keyword>
<dbReference type="PANTHER" id="PTHR42760">
    <property type="entry name" value="SHORT-CHAIN DEHYDROGENASES/REDUCTASES FAMILY MEMBER"/>
    <property type="match status" value="1"/>
</dbReference>
<dbReference type="InterPro" id="IPR002347">
    <property type="entry name" value="SDR_fam"/>
</dbReference>
<comment type="similarity">
    <text evidence="1">Belongs to the short-chain dehydrogenases/reductases (SDR) family.</text>
</comment>
<keyword evidence="4" id="KW-1185">Reference proteome</keyword>
<dbReference type="RefSeq" id="WP_094156495.1">
    <property type="nucleotide sequence ID" value="NZ_CP020028.1"/>
</dbReference>
<dbReference type="NCBIfam" id="NF005559">
    <property type="entry name" value="PRK07231.1"/>
    <property type="match status" value="1"/>
</dbReference>
<accession>A0A222WRN2</accession>
<reference evidence="3 4" key="1">
    <citation type="submission" date="2017-03" db="EMBL/GenBank/DDBJ databases">
        <title>Complete genome sequence of Paenibacillus Kribbensis producing bioflocculants.</title>
        <authorList>
            <person name="Lee H.-G."/>
            <person name="Oh H.-M."/>
        </authorList>
    </citation>
    <scope>NUCLEOTIDE SEQUENCE [LARGE SCALE GENOMIC DNA]</scope>
    <source>
        <strain evidence="3 4">AM49</strain>
    </source>
</reference>
<dbReference type="GO" id="GO:0006633">
    <property type="term" value="P:fatty acid biosynthetic process"/>
    <property type="evidence" value="ECO:0007669"/>
    <property type="project" value="TreeGrafter"/>
</dbReference>
<evidence type="ECO:0000256" key="1">
    <source>
        <dbReference type="ARBA" id="ARBA00006484"/>
    </source>
</evidence>
<gene>
    <name evidence="3" type="ORF">B4V02_22525</name>
</gene>
<dbReference type="STRING" id="172713.GCA_001705305_00345"/>
<evidence type="ECO:0000313" key="3">
    <source>
        <dbReference type="EMBL" id="ASR49280.1"/>
    </source>
</evidence>
<dbReference type="Gene3D" id="3.40.50.720">
    <property type="entry name" value="NAD(P)-binding Rossmann-like Domain"/>
    <property type="match status" value="1"/>
</dbReference>
<dbReference type="SUPFAM" id="SSF51735">
    <property type="entry name" value="NAD(P)-binding Rossmann-fold domains"/>
    <property type="match status" value="1"/>
</dbReference>
<dbReference type="GO" id="GO:0016616">
    <property type="term" value="F:oxidoreductase activity, acting on the CH-OH group of donors, NAD or NADP as acceptor"/>
    <property type="evidence" value="ECO:0007669"/>
    <property type="project" value="TreeGrafter"/>
</dbReference>
<dbReference type="FunFam" id="3.40.50.720:FF:000084">
    <property type="entry name" value="Short-chain dehydrogenase reductase"/>
    <property type="match status" value="1"/>
</dbReference>
<dbReference type="EMBL" id="CP020028">
    <property type="protein sequence ID" value="ASR49280.1"/>
    <property type="molecule type" value="Genomic_DNA"/>
</dbReference>
<organism evidence="3 4">
    <name type="scientific">Paenibacillus kribbensis</name>
    <dbReference type="NCBI Taxonomy" id="172713"/>
    <lineage>
        <taxon>Bacteria</taxon>
        <taxon>Bacillati</taxon>
        <taxon>Bacillota</taxon>
        <taxon>Bacilli</taxon>
        <taxon>Bacillales</taxon>
        <taxon>Paenibacillaceae</taxon>
        <taxon>Paenibacillus</taxon>
    </lineage>
</organism>
<evidence type="ECO:0000256" key="2">
    <source>
        <dbReference type="ARBA" id="ARBA00023002"/>
    </source>
</evidence>
<dbReference type="GO" id="GO:0048038">
    <property type="term" value="F:quinone binding"/>
    <property type="evidence" value="ECO:0007669"/>
    <property type="project" value="TreeGrafter"/>
</dbReference>
<dbReference type="PRINTS" id="PR00080">
    <property type="entry name" value="SDRFAMILY"/>
</dbReference>
<dbReference type="Proteomes" id="UP000214666">
    <property type="component" value="Chromosome"/>
</dbReference>
<name>A0A222WRN2_9BACL</name>
<dbReference type="PRINTS" id="PR00081">
    <property type="entry name" value="GDHRDH"/>
</dbReference>
<dbReference type="InterPro" id="IPR036291">
    <property type="entry name" value="NAD(P)-bd_dom_sf"/>
</dbReference>
<dbReference type="Pfam" id="PF13561">
    <property type="entry name" value="adh_short_C2"/>
    <property type="match status" value="1"/>
</dbReference>
<dbReference type="GO" id="GO:0008206">
    <property type="term" value="P:bile acid metabolic process"/>
    <property type="evidence" value="ECO:0007669"/>
    <property type="project" value="UniProtKB-ARBA"/>
</dbReference>
<dbReference type="OrthoDB" id="9805904at2"/>
<sequence>MMLLEGRIAVVTGASRGIGRSIALTLAEQGASLVINGTREDLLLDLAAEVNALGQTCVICTGDVSDQETAHKVAHTAIEHFGCIDILVNNAGINMRTSTLEMDTKDWQKVLDVNLNGTLYLCMAVLPHMIEKNYGKIVNVTSTTAKTPHRNAAPSYGASKAGVNYLTQHLALEMAKHNIYVNAVCPGPIDTDMSKQWTQEYRQQAIARIPLGKLGTPENVADTVLFLASKMSDFITGESINMNGGTYMN</sequence>
<dbReference type="AlphaFoldDB" id="A0A222WRN2"/>
<proteinExistence type="inferred from homology"/>
<dbReference type="PANTHER" id="PTHR42760:SF133">
    <property type="entry name" value="3-OXOACYL-[ACYL-CARRIER-PROTEIN] REDUCTASE"/>
    <property type="match status" value="1"/>
</dbReference>
<dbReference type="KEGG" id="pkb:B4V02_22525"/>
<evidence type="ECO:0000313" key="4">
    <source>
        <dbReference type="Proteomes" id="UP000214666"/>
    </source>
</evidence>
<dbReference type="NCBIfam" id="NF009466">
    <property type="entry name" value="PRK12826.1-2"/>
    <property type="match status" value="1"/>
</dbReference>
<protein>
    <submittedName>
        <fullName evidence="3">3-oxoacyl-ACP reductase</fullName>
    </submittedName>
</protein>